<evidence type="ECO:0000313" key="5">
    <source>
        <dbReference type="EMBL" id="MDO7875132.1"/>
    </source>
</evidence>
<feature type="compositionally biased region" description="Polar residues" evidence="3">
    <location>
        <begin position="1586"/>
        <end position="1608"/>
    </location>
</feature>
<dbReference type="Pfam" id="PF20041">
    <property type="entry name" value="DUF6443"/>
    <property type="match status" value="1"/>
</dbReference>
<comment type="subcellular location">
    <subcellularLocation>
        <location evidence="1">Membrane</location>
        <topology evidence="1">Single-pass membrane protein</topology>
    </subcellularLocation>
</comment>
<evidence type="ECO:0000313" key="6">
    <source>
        <dbReference type="Proteomes" id="UP001176429"/>
    </source>
</evidence>
<dbReference type="PANTHER" id="PTHR48053:SF171">
    <property type="entry name" value="PROTEIN KINASE DOMAIN-CONTAINING PROTEIN"/>
    <property type="match status" value="1"/>
</dbReference>
<sequence length="1767" mass="195595">MQQLRLVDNQLLGHLPPDTVSSPLVIINLSDNQFDGPLPASWLQVPTLTQLNLMRNRLTGSLPYAGYAARLEAWMAAGNRFSGSLPGGLGRLTALRVLDLSQNQLSGTLPDSLRYAVGLNILNLATNRLRGDLNIGIGDLPALTLLDLSNNQFTGDIPAFMHTTAATQLLFAHNRLTGAQPWPLGVQPAAALLDVRDNELDFAALTIHLDGHGSLEPGESYPFTSYLYDSQRPRRADTVSFVHGALLHLHRDMSGRQVHYHWERQLGGEWYPLPLQTQPDLYLKADDGCEGYYRLAVNDDWLRGTTLFTAWVYADMVPYTPLPENRPVDRWPSPLAEVAAPAWRSNSADSVNYVRSFVPQTAQTDPAQVSQASATDVQVSTTYLDGLGRKVQTVQHAYSPLGRDVVQPYAYDSLGRELRQYLPYVSAATPDRYRPNALYEQYYFYRNAPDGPDMAWADIARTGVPYSENLPEPSPLGRTVAQAAPGEAWSMTTGRVIVREERPNTALDSVQWLVPAPTGNGLNAQGYYTPGTAWGVITWDENQHRTIEWKDEQGQLVMRQVEINTIKNVQLQSFTRWLRTYYVYDALGRLRIVLPPKAVKDMQAHQWQVTATAERLLFRYRYDDRGRVAAKQVPGNEGETWLVYNLLDQPVLSQDAGQRIRNEWAFTKYDALGRTVLTGLVKRTDYATQEELQTQAEQANLSQRPTTTPDPTTGNLNQQWEDRRENLGGSFPYGYTLDHAYPRLGQQGFDQGQVLTITCYDDYNFNNEDYGRDDASIDATAAGPLTPSPVADSRAMGQLTRTKVRVLGLPATAPGAWLTTTTFYDERSRPIQVQSTNARGEQDVVTNRLDFAGRVLQSYSIHHGPNLPATGVRVLENRSYDHAGRLSSIEQQADGEAQPTPVASMHYNELSQLTRKTLGQGSLLQNIDYKYNIRGWLTHLNDATLSEAEDLFGLELCYDQGFTNGYAQYNGNLTGQKWRSRADGVERAYGYAYDFANRLLQGDYVARAAPINTVGFVARPDAPAPWNAEVNNYRLSFVSYDDNGNVRTLRRRGLLADATRLTSKQFGPVDHLSYTYDGNRLRAVTDLVTTNELTRPTGYNGAPTSLAGDFQEQGVRQNQEYFYDADGSLVQDKNKGISRITYNHLHLPTRIHFGTGADSVVFRYAANGQKVAKLVYQTGHSVQRTDYLGVYQYEQDTLRFFPHPEGRMLRLGRFPNGQVRYQREYTLKDHLGNLRLAYRTGRSTITVATMEQGDAYIAARERQQFDSLSVSPPVAAYVGSLARTGQYVAKLNADGSAPQPIGVLRQLAVQKGDTVSFVARGYYPQSVQHNSFAFSLTSFVLGLLQQQPAAPTSNDRGARARPFPLLSIGVSAGLPALMSLGNGTPLGYARLLVFDRDSNLVASQTQQLTSAAASGYERLTMSTIITQDGYVTVYVGNESNVDVYFDDVIVKHGQGLQVQETEYDPMGLTLAGLGTSSPGLKQLNQYQWNGKELQQDLGLSWTSLDWRMYDAQLNLMPVVDPEVENGQERMSPYIFGFDNAVRFADANGRRPNDSETRPGPGESASTAPCNTSRPAQETTTTRTTRSISVVNTESNSGHVTDKSSTLNGSATNIANVSNHSAEVVASSMRQADVKKADVTSTYRNPTQEAAAMYTNAAKPGGVKDGYRLYAAAGDKVIKAYEKAKAAGLDREQIIDKMAARITQIGPTVVSHHGFNPSVLNVIDISALTIGTNGRAFSRALSTNVGISKVFSPYTSHKDPAFHVEIKP</sequence>
<feature type="compositionally biased region" description="Polar residues" evidence="3">
    <location>
        <begin position="700"/>
        <end position="717"/>
    </location>
</feature>
<proteinExistence type="predicted"/>
<dbReference type="PANTHER" id="PTHR48053">
    <property type="entry name" value="LEUCINE RICH REPEAT FAMILY PROTEIN, EXPRESSED"/>
    <property type="match status" value="1"/>
</dbReference>
<protein>
    <submittedName>
        <fullName evidence="5">DUF6443 domain-containing protein</fullName>
    </submittedName>
</protein>
<feature type="compositionally biased region" description="Polar residues" evidence="3">
    <location>
        <begin position="1563"/>
        <end position="1577"/>
    </location>
</feature>
<feature type="region of interest" description="Disordered" evidence="3">
    <location>
        <begin position="695"/>
        <end position="717"/>
    </location>
</feature>
<dbReference type="Proteomes" id="UP001176429">
    <property type="component" value="Unassembled WGS sequence"/>
</dbReference>
<dbReference type="SUPFAM" id="SSF52058">
    <property type="entry name" value="L domain-like"/>
    <property type="match status" value="1"/>
</dbReference>
<dbReference type="InterPro" id="IPR032675">
    <property type="entry name" value="LRR_dom_sf"/>
</dbReference>
<evidence type="ECO:0000256" key="3">
    <source>
        <dbReference type="SAM" id="MobiDB-lite"/>
    </source>
</evidence>
<dbReference type="Gene3D" id="2.180.10.10">
    <property type="entry name" value="RHS repeat-associated core"/>
    <property type="match status" value="2"/>
</dbReference>
<organism evidence="5 6">
    <name type="scientific">Hymenobacter aranciens</name>
    <dbReference type="NCBI Taxonomy" id="3063996"/>
    <lineage>
        <taxon>Bacteria</taxon>
        <taxon>Pseudomonadati</taxon>
        <taxon>Bacteroidota</taxon>
        <taxon>Cytophagia</taxon>
        <taxon>Cytophagales</taxon>
        <taxon>Hymenobacteraceae</taxon>
        <taxon>Hymenobacter</taxon>
    </lineage>
</organism>
<evidence type="ECO:0000259" key="4">
    <source>
        <dbReference type="Pfam" id="PF20041"/>
    </source>
</evidence>
<keyword evidence="6" id="KW-1185">Reference proteome</keyword>
<dbReference type="Gene3D" id="3.80.10.10">
    <property type="entry name" value="Ribonuclease Inhibitor"/>
    <property type="match status" value="1"/>
</dbReference>
<evidence type="ECO:0000256" key="1">
    <source>
        <dbReference type="ARBA" id="ARBA00004167"/>
    </source>
</evidence>
<gene>
    <name evidence="5" type="ORF">Q5H93_10350</name>
</gene>
<keyword evidence="2" id="KW-0732">Signal</keyword>
<dbReference type="Pfam" id="PF00560">
    <property type="entry name" value="LRR_1"/>
    <property type="match status" value="2"/>
</dbReference>
<comment type="caution">
    <text evidence="5">The sequence shown here is derived from an EMBL/GenBank/DDBJ whole genome shotgun (WGS) entry which is preliminary data.</text>
</comment>
<feature type="domain" description="DUF6443" evidence="4">
    <location>
        <begin position="357"/>
        <end position="496"/>
    </location>
</feature>
<dbReference type="EMBL" id="JAUQSY010000006">
    <property type="protein sequence ID" value="MDO7875132.1"/>
    <property type="molecule type" value="Genomic_DNA"/>
</dbReference>
<reference evidence="5" key="1">
    <citation type="submission" date="2023-07" db="EMBL/GenBank/DDBJ databases">
        <authorList>
            <person name="Kim M.K."/>
        </authorList>
    </citation>
    <scope>NUCLEOTIDE SEQUENCE</scope>
    <source>
        <strain evidence="5">ASUV-10-1</strain>
    </source>
</reference>
<dbReference type="InterPro" id="IPR051716">
    <property type="entry name" value="Plant_RL_S/T_kinase"/>
</dbReference>
<feature type="region of interest" description="Disordered" evidence="3">
    <location>
        <begin position="1545"/>
        <end position="1608"/>
    </location>
</feature>
<dbReference type="InterPro" id="IPR045619">
    <property type="entry name" value="DUF6443"/>
</dbReference>
<name>A0ABT9BAB8_9BACT</name>
<dbReference type="RefSeq" id="WP_305006451.1">
    <property type="nucleotide sequence ID" value="NZ_JAUQSY010000006.1"/>
</dbReference>
<accession>A0ABT9BAB8</accession>
<evidence type="ECO:0000256" key="2">
    <source>
        <dbReference type="ARBA" id="ARBA00022729"/>
    </source>
</evidence>
<dbReference type="InterPro" id="IPR001611">
    <property type="entry name" value="Leu-rich_rpt"/>
</dbReference>
<feature type="compositionally biased region" description="Basic and acidic residues" evidence="3">
    <location>
        <begin position="1547"/>
        <end position="1556"/>
    </location>
</feature>